<evidence type="ECO:0000256" key="3">
    <source>
        <dbReference type="ARBA" id="ARBA00022448"/>
    </source>
</evidence>
<feature type="transmembrane region" description="Helical" evidence="8">
    <location>
        <begin position="462"/>
        <end position="481"/>
    </location>
</feature>
<evidence type="ECO:0000256" key="8">
    <source>
        <dbReference type="SAM" id="Phobius"/>
    </source>
</evidence>
<dbReference type="GO" id="GO:0006813">
    <property type="term" value="P:potassium ion transport"/>
    <property type="evidence" value="ECO:0007669"/>
    <property type="project" value="InterPro"/>
</dbReference>
<feature type="transmembrane region" description="Helical" evidence="8">
    <location>
        <begin position="228"/>
        <end position="251"/>
    </location>
</feature>
<dbReference type="Pfam" id="PF06826">
    <property type="entry name" value="Asp-Al_Ex"/>
    <property type="match status" value="2"/>
</dbReference>
<dbReference type="GO" id="GO:0005886">
    <property type="term" value="C:plasma membrane"/>
    <property type="evidence" value="ECO:0007669"/>
    <property type="project" value="UniProtKB-SubCell"/>
</dbReference>
<feature type="domain" description="RCK C-terminal" evidence="9">
    <location>
        <begin position="257"/>
        <end position="341"/>
    </location>
</feature>
<keyword evidence="4" id="KW-1003">Cell membrane</keyword>
<feature type="transmembrane region" description="Helical" evidence="8">
    <location>
        <begin position="532"/>
        <end position="553"/>
    </location>
</feature>
<dbReference type="NCBIfam" id="TIGR01625">
    <property type="entry name" value="YidE_YbjL_dupl"/>
    <property type="match status" value="2"/>
</dbReference>
<comment type="subcellular location">
    <subcellularLocation>
        <location evidence="1">Cell membrane</location>
        <topology evidence="1">Multi-pass membrane protein</topology>
    </subcellularLocation>
</comment>
<gene>
    <name evidence="10" type="ORF">SAMN04488138_11834</name>
</gene>
<evidence type="ECO:0000256" key="4">
    <source>
        <dbReference type="ARBA" id="ARBA00022475"/>
    </source>
</evidence>
<feature type="transmembrane region" description="Helical" evidence="8">
    <location>
        <begin position="600"/>
        <end position="620"/>
    </location>
</feature>
<dbReference type="InterPro" id="IPR050144">
    <property type="entry name" value="AAE_transporter"/>
</dbReference>
<dbReference type="Gene3D" id="3.30.70.1450">
    <property type="entry name" value="Regulator of K+ conductance, C-terminal domain"/>
    <property type="match status" value="2"/>
</dbReference>
<feature type="transmembrane region" description="Helical" evidence="8">
    <location>
        <begin position="132"/>
        <end position="151"/>
    </location>
</feature>
<evidence type="ECO:0000259" key="9">
    <source>
        <dbReference type="PROSITE" id="PS51202"/>
    </source>
</evidence>
<dbReference type="InterPro" id="IPR036721">
    <property type="entry name" value="RCK_C_sf"/>
</dbReference>
<organism evidence="10 11">
    <name type="scientific">Celeribacter halophilus</name>
    <dbReference type="NCBI Taxonomy" id="576117"/>
    <lineage>
        <taxon>Bacteria</taxon>
        <taxon>Pseudomonadati</taxon>
        <taxon>Pseudomonadota</taxon>
        <taxon>Alphaproteobacteria</taxon>
        <taxon>Rhodobacterales</taxon>
        <taxon>Roseobacteraceae</taxon>
        <taxon>Celeribacter</taxon>
    </lineage>
</organism>
<dbReference type="PANTHER" id="PTHR30445:SF3">
    <property type="entry name" value="TRANSPORT PROTEIN YIDE-RELATED"/>
    <property type="match status" value="1"/>
</dbReference>
<comment type="similarity">
    <text evidence="2">Belongs to the AAE transporter (TC 2.A.81) family.</text>
</comment>
<reference evidence="10 11" key="1">
    <citation type="submission" date="2016-10" db="EMBL/GenBank/DDBJ databases">
        <authorList>
            <person name="de Groot N.N."/>
        </authorList>
    </citation>
    <scope>NUCLEOTIDE SEQUENCE [LARGE SCALE GENOMIC DNA]</scope>
    <source>
        <strain evidence="10 11">CGMCC 1.8891</strain>
    </source>
</reference>
<keyword evidence="11" id="KW-1185">Reference proteome</keyword>
<evidence type="ECO:0000256" key="2">
    <source>
        <dbReference type="ARBA" id="ARBA00009854"/>
    </source>
</evidence>
<dbReference type="AlphaFoldDB" id="A0A1I3VWW2"/>
<dbReference type="Pfam" id="PF02080">
    <property type="entry name" value="TrkA_C"/>
    <property type="match status" value="1"/>
</dbReference>
<dbReference type="GO" id="GO:0008324">
    <property type="term" value="F:monoatomic cation transmembrane transporter activity"/>
    <property type="evidence" value="ECO:0007669"/>
    <property type="project" value="InterPro"/>
</dbReference>
<feature type="transmembrane region" description="Helical" evidence="8">
    <location>
        <begin position="63"/>
        <end position="87"/>
    </location>
</feature>
<evidence type="ECO:0000256" key="1">
    <source>
        <dbReference type="ARBA" id="ARBA00004651"/>
    </source>
</evidence>
<dbReference type="PROSITE" id="PS51202">
    <property type="entry name" value="RCK_C"/>
    <property type="match status" value="2"/>
</dbReference>
<dbReference type="PANTHER" id="PTHR30445">
    <property type="entry name" value="K(+)_H(+) ANTIPORTER SUBUNIT KHTT"/>
    <property type="match status" value="1"/>
</dbReference>
<proteinExistence type="inferred from homology"/>
<evidence type="ECO:0000313" key="11">
    <source>
        <dbReference type="Proteomes" id="UP000183299"/>
    </source>
</evidence>
<feature type="domain" description="RCK C-terminal" evidence="9">
    <location>
        <begin position="344"/>
        <end position="426"/>
    </location>
</feature>
<dbReference type="Proteomes" id="UP000183299">
    <property type="component" value="Unassembled WGS sequence"/>
</dbReference>
<evidence type="ECO:0000256" key="5">
    <source>
        <dbReference type="ARBA" id="ARBA00022692"/>
    </source>
</evidence>
<keyword evidence="7 8" id="KW-0472">Membrane</keyword>
<dbReference type="InterPro" id="IPR006037">
    <property type="entry name" value="RCK_C"/>
</dbReference>
<keyword evidence="5 8" id="KW-0812">Transmembrane</keyword>
<evidence type="ECO:0000256" key="7">
    <source>
        <dbReference type="ARBA" id="ARBA00023136"/>
    </source>
</evidence>
<feature type="transmembrane region" description="Helical" evidence="8">
    <location>
        <begin position="436"/>
        <end position="456"/>
    </location>
</feature>
<evidence type="ECO:0000313" key="10">
    <source>
        <dbReference type="EMBL" id="SFJ99660.1"/>
    </source>
</evidence>
<sequence>MPKPVACPLFLAIRHRICRKLTHITYRSLYRTHCRVKSGPETTFYDTSSASLPAQKVRAMTNAFVLSDIALTTLALCLAGAFGLLLGKLQIRKVGLGIGGVLFSGILIGHFASRAGIEFDGEVMHFVRELGLILFVYTIGIQVGPSFFSSFAKSGLKFNLAAIGIVLGGVVMTVLVYALADLPLPVLVGVMSGAVTNTPGLGAAQQVLGDAGFPPSEVAESGMGYAMAYPFGILGILTSMFVIRFLFGIVLEREEAAYRAESQSGEEALPSMNVAVTNANLDGLRLGDVPDLFDHGVVASRMKKGDDLVVPTRDVIVHLGDCLHLVGPAEKLQAMKLILGREIDAPLTTKGTKLTWSRLVVTKDRVLGKTLKELAFLEGHGVTVSRINRAGVELPAQGGSTLGFGDIVTVVGTKADIDAVASQLGNENARLQEVQFPALFFGIALGVLLGSIPLAVPGLPAPLKLGLAGGPLMAAILLGRLGHWGPFTWYMPPAANHALREFGIVLFLAVVGIVAGDRFFETLFEGDGLSWMGYGILITLVPLLVVGTIARVFGKFNYLSLCGVLAGSMTDPPALAFAVAMSKTGAASVAYVSVYPLVMFLRILAPQVLVLVLASMGAGAF</sequence>
<dbReference type="EMBL" id="FORY01000018">
    <property type="protein sequence ID" value="SFJ99660.1"/>
    <property type="molecule type" value="Genomic_DNA"/>
</dbReference>
<evidence type="ECO:0000256" key="6">
    <source>
        <dbReference type="ARBA" id="ARBA00022989"/>
    </source>
</evidence>
<name>A0A1I3VWW2_9RHOB</name>
<keyword evidence="3" id="KW-0813">Transport</keyword>
<dbReference type="NCBIfam" id="NF003007">
    <property type="entry name" value="PRK03818.1"/>
    <property type="match status" value="1"/>
</dbReference>
<dbReference type="SUPFAM" id="SSF116726">
    <property type="entry name" value="TrkA C-terminal domain-like"/>
    <property type="match status" value="2"/>
</dbReference>
<feature type="transmembrane region" description="Helical" evidence="8">
    <location>
        <begin position="94"/>
        <end position="112"/>
    </location>
</feature>
<feature type="transmembrane region" description="Helical" evidence="8">
    <location>
        <begin position="502"/>
        <end position="520"/>
    </location>
</feature>
<dbReference type="STRING" id="576117.SAMN04488138_11834"/>
<feature type="transmembrane region" description="Helical" evidence="8">
    <location>
        <begin position="158"/>
        <end position="180"/>
    </location>
</feature>
<dbReference type="InterPro" id="IPR006512">
    <property type="entry name" value="YidE_YbjL"/>
</dbReference>
<accession>A0A1I3VWW2</accession>
<keyword evidence="6 8" id="KW-1133">Transmembrane helix</keyword>
<protein>
    <submittedName>
        <fullName evidence="10">Putative transport protein</fullName>
    </submittedName>
</protein>